<evidence type="ECO:0000313" key="2">
    <source>
        <dbReference type="Proteomes" id="UP000037035"/>
    </source>
</evidence>
<dbReference type="Proteomes" id="UP000037035">
    <property type="component" value="Unassembled WGS sequence"/>
</dbReference>
<name>A0A0L6UFI4_9BASI</name>
<accession>A0A0L6UFI4</accession>
<dbReference type="VEuPathDB" id="FungiDB:VP01_64g4"/>
<keyword evidence="2" id="KW-1185">Reference proteome</keyword>
<evidence type="ECO:0000313" key="1">
    <source>
        <dbReference type="EMBL" id="KNZ47328.1"/>
    </source>
</evidence>
<comment type="caution">
    <text evidence="1">The sequence shown here is derived from an EMBL/GenBank/DDBJ whole genome shotgun (WGS) entry which is preliminary data.</text>
</comment>
<protein>
    <submittedName>
        <fullName evidence="1">Uncharacterized protein</fullName>
    </submittedName>
</protein>
<dbReference type="EMBL" id="LAVV01011830">
    <property type="protein sequence ID" value="KNZ47328.1"/>
    <property type="molecule type" value="Genomic_DNA"/>
</dbReference>
<organism evidence="1 2">
    <name type="scientific">Puccinia sorghi</name>
    <dbReference type="NCBI Taxonomy" id="27349"/>
    <lineage>
        <taxon>Eukaryota</taxon>
        <taxon>Fungi</taxon>
        <taxon>Dikarya</taxon>
        <taxon>Basidiomycota</taxon>
        <taxon>Pucciniomycotina</taxon>
        <taxon>Pucciniomycetes</taxon>
        <taxon>Pucciniales</taxon>
        <taxon>Pucciniaceae</taxon>
        <taxon>Puccinia</taxon>
    </lineage>
</organism>
<sequence length="190" mass="21699">MSTEETQITSDCRWLHHTKSSFKTTVAHWEPDGNSLLADSNYTSISPDHKPYKPWLAATNWFAAKAMQIHTNKQAHTRGIPLNEMPQIQDIWVARRDQLLFFDRIMRLIPMIPLPTKFSGSKGKDINQSPVLMQMATSFQLGVRQTDLQKLMLPAQHFHVKLHRISLGMPCPLSPILWLLADCLVFAKLG</sequence>
<proteinExistence type="predicted"/>
<reference evidence="1 2" key="1">
    <citation type="submission" date="2015-08" db="EMBL/GenBank/DDBJ databases">
        <title>Next Generation Sequencing and Analysis of the Genome of Puccinia sorghi L Schw, the Causal Agent of Maize Common Rust.</title>
        <authorList>
            <person name="Rochi L."/>
            <person name="Burguener G."/>
            <person name="Darino M."/>
            <person name="Turjanski A."/>
            <person name="Kreff E."/>
            <person name="Dieguez M.J."/>
            <person name="Sacco F."/>
        </authorList>
    </citation>
    <scope>NUCLEOTIDE SEQUENCE [LARGE SCALE GENOMIC DNA]</scope>
    <source>
        <strain evidence="1 2">RO10H11247</strain>
    </source>
</reference>
<gene>
    <name evidence="1" type="ORF">VP01_64g4</name>
</gene>
<dbReference type="AlphaFoldDB" id="A0A0L6UFI4"/>